<dbReference type="EMBL" id="BKCL01000014">
    <property type="protein sequence ID" value="GEQ99217.1"/>
    <property type="molecule type" value="Genomic_DNA"/>
</dbReference>
<evidence type="ECO:0000313" key="1">
    <source>
        <dbReference type="EMBL" id="GEQ99217.1"/>
    </source>
</evidence>
<name>A0A5A7MTE2_9PROT</name>
<organism evidence="1 2">
    <name type="scientific">Iodidimonas gelatinilytica</name>
    <dbReference type="NCBI Taxonomy" id="1236966"/>
    <lineage>
        <taxon>Bacteria</taxon>
        <taxon>Pseudomonadati</taxon>
        <taxon>Pseudomonadota</taxon>
        <taxon>Alphaproteobacteria</taxon>
        <taxon>Iodidimonadales</taxon>
        <taxon>Iodidimonadaceae</taxon>
        <taxon>Iodidimonas</taxon>
    </lineage>
</organism>
<accession>A0A5A7MTE2</accession>
<reference evidence="1 2" key="1">
    <citation type="submission" date="2019-09" db="EMBL/GenBank/DDBJ databases">
        <title>NBRP : Genome information of microbial organism related human and environment.</title>
        <authorList>
            <person name="Hattori M."/>
            <person name="Oshima K."/>
            <person name="Inaba H."/>
            <person name="Suda W."/>
            <person name="Sakamoto M."/>
            <person name="Iino T."/>
            <person name="Kitahara M."/>
            <person name="Oshida Y."/>
            <person name="Iida T."/>
            <person name="Kudo T."/>
            <person name="Itoh T."/>
            <person name="Ohkuma M."/>
        </authorList>
    </citation>
    <scope>NUCLEOTIDE SEQUENCE [LARGE SCALE GENOMIC DNA]</scope>
    <source>
        <strain evidence="1 2">Hi-2</strain>
    </source>
</reference>
<gene>
    <name evidence="1" type="ORF">JCM17844_28540</name>
</gene>
<evidence type="ECO:0000313" key="2">
    <source>
        <dbReference type="Proteomes" id="UP000322084"/>
    </source>
</evidence>
<proteinExistence type="predicted"/>
<dbReference type="RefSeq" id="WP_150001352.1">
    <property type="nucleotide sequence ID" value="NZ_BKCL01000014.1"/>
</dbReference>
<protein>
    <submittedName>
        <fullName evidence="1">Uncharacterized protein</fullName>
    </submittedName>
</protein>
<sequence>MISVTFDTNALDKACRPERFPKDSNQAVYQKVHDALKAGNMAGYYSVTMLTIEGIQNADRAKVFSGTKLTTSTSEETITSTRDLHPDIRAKIGNDDITTISLNITVSQPDRAPLHPEVLRRVKAAHGLGVKVLKAPPRFGAFSYDDPDGKFYLPIMIVGNWLNGLKRFKTLVLPLRLGVWGMQD</sequence>
<comment type="caution">
    <text evidence="1">The sequence shown here is derived from an EMBL/GenBank/DDBJ whole genome shotgun (WGS) entry which is preliminary data.</text>
</comment>
<dbReference type="AlphaFoldDB" id="A0A5A7MTE2"/>
<dbReference type="Proteomes" id="UP000322084">
    <property type="component" value="Unassembled WGS sequence"/>
</dbReference>